<comment type="caution">
    <text evidence="1">The sequence shown here is derived from an EMBL/GenBank/DDBJ whole genome shotgun (WGS) entry which is preliminary data.</text>
</comment>
<accession>A0ACC2WYQ4</accession>
<reference evidence="1" key="1">
    <citation type="submission" date="2023-04" db="EMBL/GenBank/DDBJ databases">
        <title>Draft Genome sequencing of Naganishia species isolated from polar environments using Oxford Nanopore Technology.</title>
        <authorList>
            <person name="Leo P."/>
            <person name="Venkateswaran K."/>
        </authorList>
    </citation>
    <scope>NUCLEOTIDE SEQUENCE</scope>
    <source>
        <strain evidence="1">DBVPG 5303</strain>
    </source>
</reference>
<protein>
    <submittedName>
        <fullName evidence="1">Uncharacterized protein</fullName>
    </submittedName>
</protein>
<gene>
    <name evidence="1" type="ORF">QFC24_006693</name>
</gene>
<proteinExistence type="predicted"/>
<keyword evidence="2" id="KW-1185">Reference proteome</keyword>
<organism evidence="1 2">
    <name type="scientific">Naganishia onofrii</name>
    <dbReference type="NCBI Taxonomy" id="1851511"/>
    <lineage>
        <taxon>Eukaryota</taxon>
        <taxon>Fungi</taxon>
        <taxon>Dikarya</taxon>
        <taxon>Basidiomycota</taxon>
        <taxon>Agaricomycotina</taxon>
        <taxon>Tremellomycetes</taxon>
        <taxon>Filobasidiales</taxon>
        <taxon>Filobasidiaceae</taxon>
        <taxon>Naganishia</taxon>
    </lineage>
</organism>
<name>A0ACC2WYQ4_9TREE</name>
<dbReference type="Proteomes" id="UP001234202">
    <property type="component" value="Unassembled WGS sequence"/>
</dbReference>
<evidence type="ECO:0000313" key="2">
    <source>
        <dbReference type="Proteomes" id="UP001234202"/>
    </source>
</evidence>
<evidence type="ECO:0000313" key="1">
    <source>
        <dbReference type="EMBL" id="KAJ9116526.1"/>
    </source>
</evidence>
<sequence>MSPSTAAPSSNKLSLGDQTTWNAFKRGATASIQSCDLQYTDKSEGDTQEEGVSTIAERLSGLTNRVSQAISQAAMNHFAYEGRNVDQAPGLSEFKWGSLEARSKNNQTSDEVPKVGKGGRKDPKVESPKEGDGITPLGANKDKNPDAA</sequence>
<dbReference type="EMBL" id="JASBWV010000036">
    <property type="protein sequence ID" value="KAJ9116526.1"/>
    <property type="molecule type" value="Genomic_DNA"/>
</dbReference>